<reference evidence="2 3" key="1">
    <citation type="submission" date="2018-06" db="EMBL/GenBank/DDBJ databases">
        <title>Natronomonas sp. F16-60 a new haloarchaeon isolated from a solar saltern of Isla Cristina, Huelva, Spain.</title>
        <authorList>
            <person name="Duran-Viseras A."/>
            <person name="Sanchez-Porro C."/>
            <person name="Ventosa A."/>
        </authorList>
    </citation>
    <scope>NUCLEOTIDE SEQUENCE [LARGE SCALE GENOMIC DNA]</scope>
    <source>
        <strain evidence="2 3">F16-60</strain>
    </source>
</reference>
<dbReference type="PANTHER" id="PTHR43441:SF2">
    <property type="entry name" value="FAMILY ACETYLTRANSFERASE, PUTATIVE (AFU_ORTHOLOGUE AFUA_7G00850)-RELATED"/>
    <property type="match status" value="1"/>
</dbReference>
<dbReference type="InterPro" id="IPR000182">
    <property type="entry name" value="GNAT_dom"/>
</dbReference>
<dbReference type="PROSITE" id="PS51186">
    <property type="entry name" value="GNAT"/>
    <property type="match status" value="1"/>
</dbReference>
<dbReference type="AlphaFoldDB" id="A0A554NDE3"/>
<dbReference type="InterPro" id="IPR051908">
    <property type="entry name" value="Ribosomal_N-acetyltransferase"/>
</dbReference>
<dbReference type="PANTHER" id="PTHR43441">
    <property type="entry name" value="RIBOSOMAL-PROTEIN-SERINE ACETYLTRANSFERASE"/>
    <property type="match status" value="1"/>
</dbReference>
<dbReference type="SUPFAM" id="SSF55729">
    <property type="entry name" value="Acyl-CoA N-acyltransferases (Nat)"/>
    <property type="match status" value="1"/>
</dbReference>
<dbReference type="Proteomes" id="UP000319894">
    <property type="component" value="Unassembled WGS sequence"/>
</dbReference>
<organism evidence="2 3">
    <name type="scientific">Haloglomus irregulare</name>
    <dbReference type="NCBI Taxonomy" id="2234134"/>
    <lineage>
        <taxon>Archaea</taxon>
        <taxon>Methanobacteriati</taxon>
        <taxon>Methanobacteriota</taxon>
        <taxon>Stenosarchaea group</taxon>
        <taxon>Halobacteria</taxon>
        <taxon>Halobacteriales</taxon>
        <taxon>Natronomonadaceae</taxon>
        <taxon>Haloglomus</taxon>
    </lineage>
</organism>
<name>A0A554NDE3_9EURY</name>
<dbReference type="GO" id="GO:1990189">
    <property type="term" value="F:protein N-terminal-serine acetyltransferase activity"/>
    <property type="evidence" value="ECO:0007669"/>
    <property type="project" value="TreeGrafter"/>
</dbReference>
<dbReference type="Gene3D" id="3.40.630.30">
    <property type="match status" value="1"/>
</dbReference>
<dbReference type="GO" id="GO:0005737">
    <property type="term" value="C:cytoplasm"/>
    <property type="evidence" value="ECO:0007669"/>
    <property type="project" value="TreeGrafter"/>
</dbReference>
<feature type="domain" description="N-acetyltransferase" evidence="1">
    <location>
        <begin position="19"/>
        <end position="184"/>
    </location>
</feature>
<gene>
    <name evidence="2" type="ORF">DP107_04050</name>
</gene>
<accession>A0A554NDE3</accession>
<dbReference type="GO" id="GO:0008999">
    <property type="term" value="F:protein-N-terminal-alanine acetyltransferase activity"/>
    <property type="evidence" value="ECO:0007669"/>
    <property type="project" value="TreeGrafter"/>
</dbReference>
<dbReference type="Pfam" id="PF13302">
    <property type="entry name" value="Acetyltransf_3"/>
    <property type="match status" value="1"/>
</dbReference>
<comment type="caution">
    <text evidence="2">The sequence shown here is derived from an EMBL/GenBank/DDBJ whole genome shotgun (WGS) entry which is preliminary data.</text>
</comment>
<evidence type="ECO:0000259" key="1">
    <source>
        <dbReference type="PROSITE" id="PS51186"/>
    </source>
</evidence>
<evidence type="ECO:0000313" key="2">
    <source>
        <dbReference type="EMBL" id="TSD15412.1"/>
    </source>
</evidence>
<proteinExistence type="predicted"/>
<evidence type="ECO:0000313" key="3">
    <source>
        <dbReference type="Proteomes" id="UP000319894"/>
    </source>
</evidence>
<dbReference type="InParanoid" id="A0A554NDE3"/>
<protein>
    <submittedName>
        <fullName evidence="2">GNAT family N-acetyltransferase</fullName>
    </submittedName>
</protein>
<sequence>MFPRELRTERLYLRAATPETVDPLTLYQHCSRDAPGIDDLTRYLTWDPHETPKATHDFLTDCETAFAEGEAANYVVTPREAPDEVAGMTGLRPDWEHDRAEMGLWLRPAHQGNGYAAERARALARVAFDRLDCGTLVVTVNVDNEPSLRAVRGYMDDLGGREEGTLRAFMRYEGGEVVDVVRFSVTQSEWAAATGAPPVSDLVVD</sequence>
<keyword evidence="3" id="KW-1185">Reference proteome</keyword>
<dbReference type="InterPro" id="IPR016181">
    <property type="entry name" value="Acyl_CoA_acyltransferase"/>
</dbReference>
<keyword evidence="2" id="KW-0808">Transferase</keyword>
<dbReference type="EMBL" id="QMDX01000002">
    <property type="protein sequence ID" value="TSD15412.1"/>
    <property type="molecule type" value="Genomic_DNA"/>
</dbReference>